<dbReference type="Proteomes" id="UP000666240">
    <property type="component" value="Unassembled WGS sequence"/>
</dbReference>
<reference evidence="2" key="1">
    <citation type="submission" date="2021-03" db="EMBL/GenBank/DDBJ databases">
        <title>Genome sequencing and assembly of Tianweitania sediminis.</title>
        <authorList>
            <person name="Chhetri G."/>
        </authorList>
    </citation>
    <scope>NUCLEOTIDE SEQUENCE</scope>
    <source>
        <strain evidence="2">Z8</strain>
    </source>
</reference>
<evidence type="ECO:0000259" key="1">
    <source>
        <dbReference type="SMART" id="SM00460"/>
    </source>
</evidence>
<dbReference type="AlphaFoldDB" id="A0A8J7R487"/>
<dbReference type="InterPro" id="IPR038765">
    <property type="entry name" value="Papain-like_cys_pep_sf"/>
</dbReference>
<feature type="domain" description="Transglutaminase-like" evidence="1">
    <location>
        <begin position="157"/>
        <end position="220"/>
    </location>
</feature>
<dbReference type="PANTHER" id="PTHR33490:SF6">
    <property type="entry name" value="SLL1049 PROTEIN"/>
    <property type="match status" value="1"/>
</dbReference>
<dbReference type="Gene3D" id="3.10.620.30">
    <property type="match status" value="1"/>
</dbReference>
<gene>
    <name evidence="2" type="ORF">J5Y06_19460</name>
</gene>
<dbReference type="SUPFAM" id="SSF54001">
    <property type="entry name" value="Cysteine proteinases"/>
    <property type="match status" value="1"/>
</dbReference>
<organism evidence="2 3">
    <name type="scientific">Tianweitania sediminis</name>
    <dbReference type="NCBI Taxonomy" id="1502156"/>
    <lineage>
        <taxon>Bacteria</taxon>
        <taxon>Pseudomonadati</taxon>
        <taxon>Pseudomonadota</taxon>
        <taxon>Alphaproteobacteria</taxon>
        <taxon>Hyphomicrobiales</taxon>
        <taxon>Phyllobacteriaceae</taxon>
        <taxon>Tianweitania</taxon>
    </lineage>
</organism>
<accession>A0A8J7R487</accession>
<keyword evidence="3" id="KW-1185">Reference proteome</keyword>
<dbReference type="InterPro" id="IPR013589">
    <property type="entry name" value="Bac_transglu_N"/>
</dbReference>
<sequence>MRLKITHRTEYHYDQPNIYALQRLRLVPQSNDKQRVSNWSVQIDGGVEEANYTDGFGNATRLVSVLPGQTDISATATGTIETTDGSGITGPHRGYAPLWLFLQPTPLTEPGPAIRALAADIKEGAPLDRLHELMQSIVSRVTYEKGTTAVGTLAEEAAAKGSGVCQDQAHIFASASRLLGLPARYVSGYLLLKEHGEAASHAWAESHVPGLGWVAFDCANGISPDEHYARLAIGRDYRDAAPVSGFRLGGAAERLEVHLTVEQ</sequence>
<protein>
    <submittedName>
        <fullName evidence="2">Transglutaminase family protein</fullName>
    </submittedName>
</protein>
<name>A0A8J7R487_9HYPH</name>
<dbReference type="EMBL" id="JAGIYY010000009">
    <property type="protein sequence ID" value="MBP0440833.1"/>
    <property type="molecule type" value="Genomic_DNA"/>
</dbReference>
<evidence type="ECO:0000313" key="3">
    <source>
        <dbReference type="Proteomes" id="UP000666240"/>
    </source>
</evidence>
<dbReference type="Pfam" id="PF01841">
    <property type="entry name" value="Transglut_core"/>
    <property type="match status" value="1"/>
</dbReference>
<dbReference type="SMART" id="SM00460">
    <property type="entry name" value="TGc"/>
    <property type="match status" value="1"/>
</dbReference>
<dbReference type="InterPro" id="IPR002931">
    <property type="entry name" value="Transglutaminase-like"/>
</dbReference>
<dbReference type="RefSeq" id="WP_209336859.1">
    <property type="nucleotide sequence ID" value="NZ_JAGIYY010000009.1"/>
</dbReference>
<proteinExistence type="predicted"/>
<comment type="caution">
    <text evidence="2">The sequence shown here is derived from an EMBL/GenBank/DDBJ whole genome shotgun (WGS) entry which is preliminary data.</text>
</comment>
<evidence type="ECO:0000313" key="2">
    <source>
        <dbReference type="EMBL" id="MBP0440833.1"/>
    </source>
</evidence>
<dbReference type="Pfam" id="PF08379">
    <property type="entry name" value="Bact_transglu_N"/>
    <property type="match status" value="1"/>
</dbReference>
<dbReference type="PANTHER" id="PTHR33490">
    <property type="entry name" value="BLR5614 PROTEIN-RELATED"/>
    <property type="match status" value="1"/>
</dbReference>